<keyword evidence="2" id="KW-0963">Cytoplasm</keyword>
<dbReference type="GO" id="GO:0003723">
    <property type="term" value="F:RNA binding"/>
    <property type="evidence" value="ECO:0007669"/>
    <property type="project" value="UniProtKB-KW"/>
</dbReference>
<keyword evidence="5" id="KW-0804">Transcription</keyword>
<organism evidence="9 10">
    <name type="scientific">Candidatus Mycoplasma haematobovis</name>
    <dbReference type="NCBI Taxonomy" id="432608"/>
    <lineage>
        <taxon>Bacteria</taxon>
        <taxon>Bacillati</taxon>
        <taxon>Mycoplasmatota</taxon>
        <taxon>Mollicutes</taxon>
        <taxon>Mycoplasmataceae</taxon>
        <taxon>Mycoplasma</taxon>
    </lineage>
</organism>
<dbReference type="GO" id="GO:0003700">
    <property type="term" value="F:DNA-binding transcription factor activity"/>
    <property type="evidence" value="ECO:0007669"/>
    <property type="project" value="InterPro"/>
</dbReference>
<dbReference type="Gene3D" id="3.30.1480.10">
    <property type="entry name" value="NusA, N-terminal domain"/>
    <property type="match status" value="1"/>
</dbReference>
<evidence type="ECO:0000256" key="5">
    <source>
        <dbReference type="ARBA" id="ARBA00023163"/>
    </source>
</evidence>
<comment type="caution">
    <text evidence="9">The sequence shown here is derived from an EMBL/GenBank/DDBJ whole genome shotgun (WGS) entry which is preliminary data.</text>
</comment>
<dbReference type="GO" id="GO:0005829">
    <property type="term" value="C:cytosol"/>
    <property type="evidence" value="ECO:0007669"/>
    <property type="project" value="TreeGrafter"/>
</dbReference>
<dbReference type="EMBL" id="LWUJ01000011">
    <property type="protein sequence ID" value="OAL10397.1"/>
    <property type="molecule type" value="Genomic_DNA"/>
</dbReference>
<dbReference type="InterPro" id="IPR013735">
    <property type="entry name" value="TF_NusA_N"/>
</dbReference>
<evidence type="ECO:0000256" key="1">
    <source>
        <dbReference type="ARBA" id="ARBA00022472"/>
    </source>
</evidence>
<dbReference type="Proteomes" id="UP000077623">
    <property type="component" value="Unassembled WGS sequence"/>
</dbReference>
<keyword evidence="4" id="KW-0805">Transcription regulation</keyword>
<dbReference type="Pfam" id="PF26594">
    <property type="entry name" value="KH_NusA_2nd"/>
    <property type="match status" value="1"/>
</dbReference>
<evidence type="ECO:0000313" key="9">
    <source>
        <dbReference type="EMBL" id="OAL10397.1"/>
    </source>
</evidence>
<dbReference type="Gene3D" id="3.30.300.20">
    <property type="match status" value="2"/>
</dbReference>
<feature type="domain" description="Transcription factor NusA N-terminal" evidence="6">
    <location>
        <begin position="11"/>
        <end position="134"/>
    </location>
</feature>
<evidence type="ECO:0000313" key="10">
    <source>
        <dbReference type="Proteomes" id="UP000077623"/>
    </source>
</evidence>
<dbReference type="STRING" id="432608.A6V39_03105"/>
<accession>A0A1A9QD47</accession>
<dbReference type="GO" id="GO:0031564">
    <property type="term" value="P:transcription antitermination"/>
    <property type="evidence" value="ECO:0007669"/>
    <property type="project" value="InterPro"/>
</dbReference>
<dbReference type="RefSeq" id="WP_187150239.1">
    <property type="nucleotide sequence ID" value="NZ_LWUJ01000011.1"/>
</dbReference>
<dbReference type="SUPFAM" id="SSF54814">
    <property type="entry name" value="Prokaryotic type KH domain (KH-domain type II)"/>
    <property type="match status" value="2"/>
</dbReference>
<evidence type="ECO:0000259" key="8">
    <source>
        <dbReference type="Pfam" id="PF26594"/>
    </source>
</evidence>
<reference evidence="10" key="1">
    <citation type="submission" date="2016-04" db="EMBL/GenBank/DDBJ databases">
        <authorList>
            <person name="Quiroz-Castaneda R.E."/>
            <person name="Martinez-Ocampo F."/>
        </authorList>
    </citation>
    <scope>NUCLEOTIDE SEQUENCE [LARGE SCALE GENOMIC DNA]</scope>
    <source>
        <strain evidence="10">INIFAP01</strain>
    </source>
</reference>
<dbReference type="AlphaFoldDB" id="A0A1A9QD47"/>
<evidence type="ECO:0000259" key="6">
    <source>
        <dbReference type="Pfam" id="PF08529"/>
    </source>
</evidence>
<dbReference type="SUPFAM" id="SSF69705">
    <property type="entry name" value="Transcription factor NusA, N-terminal domain"/>
    <property type="match status" value="1"/>
</dbReference>
<protein>
    <submittedName>
        <fullName evidence="9">Transcription termination factor</fullName>
    </submittedName>
</protein>
<sequence>MKIRRQGEKTLLNLISQVAEKYALSPEKVAELLSQTFHTAFLKEYPDNVVDVNIDLKNEKIEIWRHLQVVTDEYFSKEGFEDYETLIPISKVSKLPRTSKNPPKPQVGDTVYQEVEIEDFDSKITNNIQLFFKKLTQTEVSKNICQKWSPFQGKVIEGTVEEIIENKDDRKVKKIIVSLIAPDGTVAKGLIFRSDIVWIDGPNGTRIYENLALGQTYLFYVKEISEMNMHFPITLSRIDAEIVKFVMAKHISEMAEGKVEIRGIARIAGLKTKVLVHSNDPNIDPVGCCIGPKGKRLKVISSELLNEKIDVILWNDDPVQNVINAFVTGKIIGYKVEDENEITLVATLDNLLSCIGKRGSNTKLVYMLTNWKINLKTIQEAKDENLDYIAIDDDKFSNSNKISERIFKMHYKKNENAMRELKDRSIDNDQS</sequence>
<dbReference type="InterPro" id="IPR058582">
    <property type="entry name" value="KH_NusA_2nd"/>
</dbReference>
<dbReference type="InterPro" id="IPR036555">
    <property type="entry name" value="NusA_N_sf"/>
</dbReference>
<dbReference type="PANTHER" id="PTHR22648">
    <property type="entry name" value="TRANSCRIPTION TERMINATION FACTOR NUSA"/>
    <property type="match status" value="1"/>
</dbReference>
<evidence type="ECO:0000256" key="4">
    <source>
        <dbReference type="ARBA" id="ARBA00023015"/>
    </source>
</evidence>
<dbReference type="PANTHER" id="PTHR22648:SF0">
    <property type="entry name" value="TRANSCRIPTION TERMINATION_ANTITERMINATION PROTEIN NUSA"/>
    <property type="match status" value="1"/>
</dbReference>
<evidence type="ECO:0000259" key="7">
    <source>
        <dbReference type="Pfam" id="PF13184"/>
    </source>
</evidence>
<keyword evidence="10" id="KW-1185">Reference proteome</keyword>
<keyword evidence="3" id="KW-0694">RNA-binding</keyword>
<feature type="domain" description="NusA-like second KH" evidence="8">
    <location>
        <begin position="322"/>
        <end position="382"/>
    </location>
</feature>
<evidence type="ECO:0000256" key="3">
    <source>
        <dbReference type="ARBA" id="ARBA00022884"/>
    </source>
</evidence>
<evidence type="ECO:0000256" key="2">
    <source>
        <dbReference type="ARBA" id="ARBA00022490"/>
    </source>
</evidence>
<keyword evidence="1" id="KW-0806">Transcription termination</keyword>
<dbReference type="InterPro" id="IPR015946">
    <property type="entry name" value="KH_dom-like_a/b"/>
</dbReference>
<dbReference type="Pfam" id="PF08529">
    <property type="entry name" value="NusA_N"/>
    <property type="match status" value="1"/>
</dbReference>
<dbReference type="GO" id="GO:0006353">
    <property type="term" value="P:DNA-templated transcription termination"/>
    <property type="evidence" value="ECO:0007669"/>
    <property type="project" value="UniProtKB-KW"/>
</dbReference>
<proteinExistence type="predicted"/>
<dbReference type="Pfam" id="PF13184">
    <property type="entry name" value="KH_NusA_1st"/>
    <property type="match status" value="1"/>
</dbReference>
<gene>
    <name evidence="9" type="ORF">A6V39_03105</name>
</gene>
<dbReference type="InterPro" id="IPR025249">
    <property type="entry name" value="TF_NusA_KH_1st"/>
</dbReference>
<dbReference type="InterPro" id="IPR009019">
    <property type="entry name" value="KH_sf_prok-type"/>
</dbReference>
<feature type="domain" description="Transcription factor NusA first KH" evidence="7">
    <location>
        <begin position="238"/>
        <end position="314"/>
    </location>
</feature>
<name>A0A1A9QD47_9MOLU</name>
<dbReference type="InterPro" id="IPR030842">
    <property type="entry name" value="TF_NusA_bacterial"/>
</dbReference>